<evidence type="ECO:0000313" key="1">
    <source>
        <dbReference type="EMBL" id="MCD9558432.1"/>
    </source>
</evidence>
<reference evidence="1 2" key="1">
    <citation type="journal article" date="2021" name="BMC Genomics">
        <title>Datura genome reveals duplications of psychoactive alkaloid biosynthetic genes and high mutation rate following tissue culture.</title>
        <authorList>
            <person name="Rajewski A."/>
            <person name="Carter-House D."/>
            <person name="Stajich J."/>
            <person name="Litt A."/>
        </authorList>
    </citation>
    <scope>NUCLEOTIDE SEQUENCE [LARGE SCALE GENOMIC DNA]</scope>
    <source>
        <strain evidence="1">AR-01</strain>
    </source>
</reference>
<evidence type="ECO:0000313" key="2">
    <source>
        <dbReference type="Proteomes" id="UP000823775"/>
    </source>
</evidence>
<dbReference type="EMBL" id="JACEIK010002010">
    <property type="protein sequence ID" value="MCD9558432.1"/>
    <property type="molecule type" value="Genomic_DNA"/>
</dbReference>
<feature type="non-terminal residue" evidence="1">
    <location>
        <position position="1"/>
    </location>
</feature>
<organism evidence="1 2">
    <name type="scientific">Datura stramonium</name>
    <name type="common">Jimsonweed</name>
    <name type="synonym">Common thornapple</name>
    <dbReference type="NCBI Taxonomy" id="4076"/>
    <lineage>
        <taxon>Eukaryota</taxon>
        <taxon>Viridiplantae</taxon>
        <taxon>Streptophyta</taxon>
        <taxon>Embryophyta</taxon>
        <taxon>Tracheophyta</taxon>
        <taxon>Spermatophyta</taxon>
        <taxon>Magnoliopsida</taxon>
        <taxon>eudicotyledons</taxon>
        <taxon>Gunneridae</taxon>
        <taxon>Pentapetalae</taxon>
        <taxon>asterids</taxon>
        <taxon>lamiids</taxon>
        <taxon>Solanales</taxon>
        <taxon>Solanaceae</taxon>
        <taxon>Solanoideae</taxon>
        <taxon>Datureae</taxon>
        <taxon>Datura</taxon>
    </lineage>
</organism>
<dbReference type="Proteomes" id="UP000823775">
    <property type="component" value="Unassembled WGS sequence"/>
</dbReference>
<sequence length="66" mass="7056">GACAEAQHVKDKSFGAIENEMIIAAMDQSQREMSMPLVGSTLPVRDTSITILELKKGITPLPFPAA</sequence>
<accession>A0ABS8UK16</accession>
<protein>
    <submittedName>
        <fullName evidence="1">Uncharacterized protein</fullName>
    </submittedName>
</protein>
<keyword evidence="2" id="KW-1185">Reference proteome</keyword>
<gene>
    <name evidence="1" type="ORF">HAX54_015806</name>
</gene>
<comment type="caution">
    <text evidence="1">The sequence shown here is derived from an EMBL/GenBank/DDBJ whole genome shotgun (WGS) entry which is preliminary data.</text>
</comment>
<proteinExistence type="predicted"/>
<name>A0ABS8UK16_DATST</name>